<evidence type="ECO:0000313" key="2">
    <source>
        <dbReference type="EMBL" id="BBF81203.1"/>
    </source>
</evidence>
<reference evidence="3" key="1">
    <citation type="journal article" date="2017" name="Biotechnol. Biofuels">
        <title>Evaluation of environmental bacterial communities as a factor affecting the growth of duckweed Lemna minor.</title>
        <authorList>
            <person name="Ishizawa H."/>
            <person name="Kuroda M."/>
            <person name="Morikawa M."/>
            <person name="Ike M."/>
        </authorList>
    </citation>
    <scope>NUCLEOTIDE SEQUENCE [LARGE SCALE GENOMIC DNA]</scope>
    <source>
        <strain evidence="3">M6</strain>
    </source>
</reference>
<evidence type="ECO:0000313" key="3">
    <source>
        <dbReference type="Proteomes" id="UP000278756"/>
    </source>
</evidence>
<sequence length="50" mass="4590">MDAGGAVVIIAAGPKRAVAARLVSAGLVGMAGAVAVAASVMAACGWCCSG</sequence>
<dbReference type="Proteomes" id="UP000278756">
    <property type="component" value="Chromosome 1"/>
</dbReference>
<name>A0A3G9G7Q2_9CAUL</name>
<reference evidence="3" key="2">
    <citation type="journal article" date="2017" name="Plant Physiol. Biochem.">
        <title>Differential oxidative and antioxidative response of duckweed Lemna minor toward plant growth promoting/inhibiting bacteria.</title>
        <authorList>
            <person name="Ishizawa H."/>
            <person name="Kuroda M."/>
            <person name="Morikawa M."/>
            <person name="Ike M."/>
        </authorList>
    </citation>
    <scope>NUCLEOTIDE SEQUENCE [LARGE SCALE GENOMIC DNA]</scope>
    <source>
        <strain evidence="3">M6</strain>
    </source>
</reference>
<keyword evidence="1" id="KW-0812">Transmembrane</keyword>
<protein>
    <submittedName>
        <fullName evidence="2">Uncharacterized protein</fullName>
    </submittedName>
</protein>
<gene>
    <name evidence="2" type="ORF">EM6_1799</name>
</gene>
<proteinExistence type="predicted"/>
<keyword evidence="1" id="KW-0472">Membrane</keyword>
<keyword evidence="1" id="KW-1133">Transmembrane helix</keyword>
<dbReference type="EMBL" id="AP018827">
    <property type="protein sequence ID" value="BBF81203.1"/>
    <property type="molecule type" value="Genomic_DNA"/>
</dbReference>
<evidence type="ECO:0000256" key="1">
    <source>
        <dbReference type="SAM" id="Phobius"/>
    </source>
</evidence>
<organism evidence="2 3">
    <name type="scientific">Asticcacaulis excentricus</name>
    <dbReference type="NCBI Taxonomy" id="78587"/>
    <lineage>
        <taxon>Bacteria</taxon>
        <taxon>Pseudomonadati</taxon>
        <taxon>Pseudomonadota</taxon>
        <taxon>Alphaproteobacteria</taxon>
        <taxon>Caulobacterales</taxon>
        <taxon>Caulobacteraceae</taxon>
        <taxon>Asticcacaulis</taxon>
    </lineage>
</organism>
<accession>A0A3G9G7Q2</accession>
<feature type="transmembrane region" description="Helical" evidence="1">
    <location>
        <begin position="29"/>
        <end position="48"/>
    </location>
</feature>
<dbReference type="AlphaFoldDB" id="A0A3G9G7Q2"/>